<dbReference type="PANTHER" id="PTHR31310">
    <property type="match status" value="1"/>
</dbReference>
<dbReference type="Pfam" id="PF06974">
    <property type="entry name" value="WS_DGAT_C"/>
    <property type="match status" value="1"/>
</dbReference>
<keyword evidence="2 5" id="KW-0812">Transmembrane</keyword>
<dbReference type="GO" id="GO:0016020">
    <property type="term" value="C:membrane"/>
    <property type="evidence" value="ECO:0007669"/>
    <property type="project" value="UniProtKB-SubCell"/>
</dbReference>
<evidence type="ECO:0000256" key="4">
    <source>
        <dbReference type="ARBA" id="ARBA00023136"/>
    </source>
</evidence>
<evidence type="ECO:0000313" key="10">
    <source>
        <dbReference type="Proteomes" id="UP000614047"/>
    </source>
</evidence>
<dbReference type="PANTHER" id="PTHR31310:SF7">
    <property type="entry name" value="PA-PHOSPHATASE RELATED-FAMILY PROTEIN DDB_G0268928"/>
    <property type="match status" value="1"/>
</dbReference>
<name>A0A931DLQ2_9ACTN</name>
<evidence type="ECO:0000259" key="7">
    <source>
        <dbReference type="Pfam" id="PF06974"/>
    </source>
</evidence>
<dbReference type="GO" id="GO:0045017">
    <property type="term" value="P:glycerolipid biosynthetic process"/>
    <property type="evidence" value="ECO:0007669"/>
    <property type="project" value="InterPro"/>
</dbReference>
<dbReference type="Proteomes" id="UP000614047">
    <property type="component" value="Unassembled WGS sequence"/>
</dbReference>
<dbReference type="EMBL" id="JADOUA010000001">
    <property type="protein sequence ID" value="MBG6091822.1"/>
    <property type="molecule type" value="Genomic_DNA"/>
</dbReference>
<dbReference type="AlphaFoldDB" id="A0A931DLQ2"/>
<dbReference type="GO" id="GO:0004144">
    <property type="term" value="F:diacylglycerol O-acyltransferase activity"/>
    <property type="evidence" value="ECO:0007669"/>
    <property type="project" value="InterPro"/>
</dbReference>
<evidence type="ECO:0000259" key="6">
    <source>
        <dbReference type="Pfam" id="PF03007"/>
    </source>
</evidence>
<feature type="transmembrane region" description="Helical" evidence="5">
    <location>
        <begin position="21"/>
        <end position="41"/>
    </location>
</feature>
<dbReference type="CDD" id="cd03386">
    <property type="entry name" value="PAP2_Aur1_like"/>
    <property type="match status" value="1"/>
</dbReference>
<feature type="transmembrane region" description="Helical" evidence="5">
    <location>
        <begin position="84"/>
        <end position="102"/>
    </location>
</feature>
<dbReference type="InterPro" id="IPR009721">
    <property type="entry name" value="O-acyltransferase_WSD1_C"/>
</dbReference>
<proteinExistence type="predicted"/>
<dbReference type="Gene3D" id="3.30.559.10">
    <property type="entry name" value="Chloramphenicol acetyltransferase-like domain"/>
    <property type="match status" value="1"/>
</dbReference>
<keyword evidence="10" id="KW-1185">Reference proteome</keyword>
<keyword evidence="3 5" id="KW-1133">Transmembrane helix</keyword>
<evidence type="ECO:0008006" key="11">
    <source>
        <dbReference type="Google" id="ProtNLM"/>
    </source>
</evidence>
<dbReference type="SUPFAM" id="SSF52777">
    <property type="entry name" value="CoA-dependent acyltransferases"/>
    <property type="match status" value="1"/>
</dbReference>
<comment type="caution">
    <text evidence="9">The sequence shown here is derived from an EMBL/GenBank/DDBJ whole genome shotgun (WGS) entry which is preliminary data.</text>
</comment>
<dbReference type="Pfam" id="PF14378">
    <property type="entry name" value="PAP2_3"/>
    <property type="match status" value="1"/>
</dbReference>
<dbReference type="RefSeq" id="WP_197014092.1">
    <property type="nucleotide sequence ID" value="NZ_BAABES010000002.1"/>
</dbReference>
<gene>
    <name evidence="9" type="ORF">IW256_005935</name>
</gene>
<dbReference type="InterPro" id="IPR023213">
    <property type="entry name" value="CAT-like_dom_sf"/>
</dbReference>
<reference evidence="9" key="1">
    <citation type="submission" date="2020-11" db="EMBL/GenBank/DDBJ databases">
        <title>Sequencing the genomes of 1000 actinobacteria strains.</title>
        <authorList>
            <person name="Klenk H.-P."/>
        </authorList>
    </citation>
    <scope>NUCLEOTIDE SEQUENCE</scope>
    <source>
        <strain evidence="9">DSM 43175</strain>
    </source>
</reference>
<dbReference type="InterPro" id="IPR026841">
    <property type="entry name" value="Aur1/Ipt1"/>
</dbReference>
<evidence type="ECO:0000256" key="1">
    <source>
        <dbReference type="ARBA" id="ARBA00004141"/>
    </source>
</evidence>
<evidence type="ECO:0000256" key="2">
    <source>
        <dbReference type="ARBA" id="ARBA00022692"/>
    </source>
</evidence>
<protein>
    <recommendedName>
        <fullName evidence="11">Diacylglycerol O-acyltransferase</fullName>
    </recommendedName>
</protein>
<feature type="domain" description="O-acyltransferase WSD1 C-terminal" evidence="7">
    <location>
        <begin position="519"/>
        <end position="663"/>
    </location>
</feature>
<dbReference type="InterPro" id="IPR004255">
    <property type="entry name" value="O-acyltransferase_WSD1_N"/>
</dbReference>
<feature type="domain" description="O-acyltransferase WSD1-like N-terminal" evidence="6">
    <location>
        <begin position="248"/>
        <end position="421"/>
    </location>
</feature>
<evidence type="ECO:0000256" key="5">
    <source>
        <dbReference type="SAM" id="Phobius"/>
    </source>
</evidence>
<accession>A0A931DLQ2</accession>
<dbReference type="InterPro" id="IPR052185">
    <property type="entry name" value="IPC_Synthase-Related"/>
</dbReference>
<feature type="transmembrane region" description="Helical" evidence="5">
    <location>
        <begin position="114"/>
        <end position="133"/>
    </location>
</feature>
<comment type="subcellular location">
    <subcellularLocation>
        <location evidence="1">Membrane</location>
        <topology evidence="1">Multi-pass membrane protein</topology>
    </subcellularLocation>
</comment>
<dbReference type="Pfam" id="PF03007">
    <property type="entry name" value="WS_DGAT_cat"/>
    <property type="match status" value="1"/>
</dbReference>
<organism evidence="9 10">
    <name type="scientific">Actinomadura viridis</name>
    <dbReference type="NCBI Taxonomy" id="58110"/>
    <lineage>
        <taxon>Bacteria</taxon>
        <taxon>Bacillati</taxon>
        <taxon>Actinomycetota</taxon>
        <taxon>Actinomycetes</taxon>
        <taxon>Streptosporangiales</taxon>
        <taxon>Thermomonosporaceae</taxon>
        <taxon>Actinomadura</taxon>
    </lineage>
</organism>
<evidence type="ECO:0000256" key="3">
    <source>
        <dbReference type="ARBA" id="ARBA00022989"/>
    </source>
</evidence>
<feature type="domain" description="Inositolphosphotransferase Aur1/Ipt1" evidence="8">
    <location>
        <begin position="53"/>
        <end position="229"/>
    </location>
</feature>
<keyword evidence="4 5" id="KW-0472">Membrane</keyword>
<sequence length="683" mass="71553">MSRAASSAGGTASRLSLRRELLIGLAVFAVYAVVDSVPVAGRSAAAEAHSRALDAFETGLGVGFVRPLNAWLTEHPVLCTLANYEYATTYLVSAFIMLVWLYRRRPDRYPVARTSFALINLVAVACFALYPVTPPRLLPGLGFVDTVRLGQTWGSWGTPVIDSANQLAAMPSLHVAWALWVSVELARISAGRAVQAIGVLHVAVTVLVTLATANHYLLDSAGAAVLVLGCVHVAERFAGAPRDRRVGPSDAFFLAVESPRSPQHVGGLIILAAPEGALTRERLVAVVGDRLGALPRFRQRLAPRGRWRRPVWAEHPVLDWDWHVAARDLPAPGGAAALDHLVAGLQGEPLPRDRPLWRLVLVRGYDPERTAVVFLMHHVVADGLGVVAHALRLMEPELPPAPDEGAAGPGAVRRTAGTAAGLLQLAAEGRQGTRLPSGASGERSFGALGLPLGAVRDVARGHGARVTDVLLCAVAGGLSRVSAACGADAGAAARADAAPGRLRVSVPLMMRTPATPPEGNHTAAVMIDVPVGPMAERDRLAAIARRSGRLRGGTRVAAAWFVMRRAPLVLPPPLHAAFARAVYGGRTFQAIVSNLPGLDLDVRLAGAPMLAVHPILPTAPGAPLAVGALSWSGRLNFGVSVEPALLDDAAKLCGAMHEVIGELGRDGGGRGARRAGGDHGRQG</sequence>
<evidence type="ECO:0000313" key="9">
    <source>
        <dbReference type="EMBL" id="MBG6091822.1"/>
    </source>
</evidence>
<evidence type="ECO:0000259" key="8">
    <source>
        <dbReference type="Pfam" id="PF14378"/>
    </source>
</evidence>